<evidence type="ECO:0000313" key="4">
    <source>
        <dbReference type="Proteomes" id="UP000306196"/>
    </source>
</evidence>
<keyword evidence="2" id="KW-0472">Membrane</keyword>
<evidence type="ECO:0000256" key="2">
    <source>
        <dbReference type="SAM" id="Phobius"/>
    </source>
</evidence>
<keyword evidence="2" id="KW-0812">Transmembrane</keyword>
<keyword evidence="4" id="KW-1185">Reference proteome</keyword>
<dbReference type="AlphaFoldDB" id="A0A5R8KK65"/>
<evidence type="ECO:0000256" key="1">
    <source>
        <dbReference type="SAM" id="MobiDB-lite"/>
    </source>
</evidence>
<keyword evidence="2" id="KW-1133">Transmembrane helix</keyword>
<feature type="region of interest" description="Disordered" evidence="1">
    <location>
        <begin position="338"/>
        <end position="365"/>
    </location>
</feature>
<gene>
    <name evidence="3" type="ORF">FEM03_04600</name>
</gene>
<reference evidence="3 4" key="1">
    <citation type="submission" date="2019-05" db="EMBL/GenBank/DDBJ databases">
        <title>Verrucobacter flavum gen. nov., sp. nov. a new member of the family Verrucomicrobiaceae.</title>
        <authorList>
            <person name="Szuroczki S."/>
            <person name="Abbaszade G."/>
            <person name="Szabo A."/>
            <person name="Felfoldi T."/>
            <person name="Schumann P."/>
            <person name="Boka K."/>
            <person name="Keki Z."/>
            <person name="Toumi M."/>
            <person name="Toth E."/>
        </authorList>
    </citation>
    <scope>NUCLEOTIDE SEQUENCE [LARGE SCALE GENOMIC DNA]</scope>
    <source>
        <strain evidence="3 4">MG-N-17</strain>
    </source>
</reference>
<dbReference type="EMBL" id="VAUV01000003">
    <property type="protein sequence ID" value="TLD72009.1"/>
    <property type="molecule type" value="Genomic_DNA"/>
</dbReference>
<name>A0A5R8KK65_9BACT</name>
<dbReference type="SUPFAM" id="SSF48452">
    <property type="entry name" value="TPR-like"/>
    <property type="match status" value="1"/>
</dbReference>
<evidence type="ECO:0000313" key="3">
    <source>
        <dbReference type="EMBL" id="TLD72009.1"/>
    </source>
</evidence>
<accession>A0A5R8KK65</accession>
<dbReference type="InterPro" id="IPR011990">
    <property type="entry name" value="TPR-like_helical_dom_sf"/>
</dbReference>
<dbReference type="OrthoDB" id="190757at2"/>
<dbReference type="Proteomes" id="UP000306196">
    <property type="component" value="Unassembled WGS sequence"/>
</dbReference>
<comment type="caution">
    <text evidence="3">The sequence shown here is derived from an EMBL/GenBank/DDBJ whole genome shotgun (WGS) entry which is preliminary data.</text>
</comment>
<sequence>MSKTATILSAESERAQLVAQVILCSLATVCTVGVIWAVGQQDGKTGSVPRAMAPDNTVIAPEPEPVFTLPSVPPELTSSSIARESSILPPAAPFPQPAASITPPRVPAMPPTSLPPGRELKNPQIVEGVKVARLAREAGDTATALESLRAADLREPQHPEILSEMALTYEAMGLVDKAKALWRAILAMGEAQAGGYYMMAKNKMESIPMPSTPVNSSPIQLGDCEVLRTPHESGGERVTVRVPIVAAPGAVIDPGQMDIHVFLFEQVNDGERIEQVRAEAPQQRWASDPIDWTAPEGEILEITYDLAAPTPEELRNLGNRSFHGYIVKLFYQNKLSGEQSHPPTLQDFPPRSAPPAGLDNALFPK</sequence>
<protein>
    <submittedName>
        <fullName evidence="3">Tetratricopeptide repeat protein</fullName>
    </submittedName>
</protein>
<dbReference type="RefSeq" id="WP_138085012.1">
    <property type="nucleotide sequence ID" value="NZ_VAUV01000003.1"/>
</dbReference>
<organism evidence="3 4">
    <name type="scientific">Phragmitibacter flavus</name>
    <dbReference type="NCBI Taxonomy" id="2576071"/>
    <lineage>
        <taxon>Bacteria</taxon>
        <taxon>Pseudomonadati</taxon>
        <taxon>Verrucomicrobiota</taxon>
        <taxon>Verrucomicrobiia</taxon>
        <taxon>Verrucomicrobiales</taxon>
        <taxon>Verrucomicrobiaceae</taxon>
        <taxon>Phragmitibacter</taxon>
    </lineage>
</organism>
<feature type="transmembrane region" description="Helical" evidence="2">
    <location>
        <begin position="21"/>
        <end position="39"/>
    </location>
</feature>
<dbReference type="Gene3D" id="1.25.40.10">
    <property type="entry name" value="Tetratricopeptide repeat domain"/>
    <property type="match status" value="1"/>
</dbReference>
<proteinExistence type="predicted"/>